<dbReference type="EMBL" id="JAAGWZ010000003">
    <property type="protein sequence ID" value="NEM91898.1"/>
    <property type="molecule type" value="Genomic_DNA"/>
</dbReference>
<organism evidence="1 2">
    <name type="scientific">Galbitalea soli</name>
    <dbReference type="NCBI Taxonomy" id="1268042"/>
    <lineage>
        <taxon>Bacteria</taxon>
        <taxon>Bacillati</taxon>
        <taxon>Actinomycetota</taxon>
        <taxon>Actinomycetes</taxon>
        <taxon>Micrococcales</taxon>
        <taxon>Microbacteriaceae</taxon>
        <taxon>Galbitalea</taxon>
    </lineage>
</organism>
<proteinExistence type="predicted"/>
<evidence type="ECO:0008006" key="3">
    <source>
        <dbReference type="Google" id="ProtNLM"/>
    </source>
</evidence>
<sequence length="213" mass="21999">MSITLDSAALGHGLGAPVPPLSLTVAPGAPVVIAVETDERPLLVSVLLAGRIPPDSGRVLLDDRPDSDALRRSTALVDTPWVAEPAPGIPLAVVVAEELSFAGRPASRRAVRTLLDGHGLGDYARLPVRALPPTARVELFSELALLRAGVRTLIVTSPERHGGNPADWFDALAAIAQRGTAVAIVTDAATRDILLPLGARDALAPAAATPLES</sequence>
<dbReference type="Proteomes" id="UP000479756">
    <property type="component" value="Unassembled WGS sequence"/>
</dbReference>
<dbReference type="AlphaFoldDB" id="A0A7C9TRA7"/>
<accession>A0A7C9TRA7</accession>
<evidence type="ECO:0000313" key="1">
    <source>
        <dbReference type="EMBL" id="NEM91898.1"/>
    </source>
</evidence>
<keyword evidence="2" id="KW-1185">Reference proteome</keyword>
<protein>
    <recommendedName>
        <fullName evidence="3">ABC transporter ATP-binding protein</fullName>
    </recommendedName>
</protein>
<name>A0A7C9TRA7_9MICO</name>
<evidence type="ECO:0000313" key="2">
    <source>
        <dbReference type="Proteomes" id="UP000479756"/>
    </source>
</evidence>
<reference evidence="1 2" key="1">
    <citation type="journal article" date="2014" name="Int. J. Syst. Evol. Microbiol.">
        <title>Description of Galbitalea soli gen. nov., sp. nov., and Frondihabitans sucicola sp. nov.</title>
        <authorList>
            <person name="Kim S.J."/>
            <person name="Lim J.M."/>
            <person name="Ahn J.H."/>
            <person name="Weon H.Y."/>
            <person name="Hamada M."/>
            <person name="Suzuki K."/>
            <person name="Ahn T.Y."/>
            <person name="Kwon S.W."/>
        </authorList>
    </citation>
    <scope>NUCLEOTIDE SEQUENCE [LARGE SCALE GENOMIC DNA]</scope>
    <source>
        <strain evidence="1 2">NBRC 108727</strain>
    </source>
</reference>
<comment type="caution">
    <text evidence="1">The sequence shown here is derived from an EMBL/GenBank/DDBJ whole genome shotgun (WGS) entry which is preliminary data.</text>
</comment>
<gene>
    <name evidence="1" type="ORF">G3T37_11080</name>
</gene>
<dbReference type="RefSeq" id="WP_163473959.1">
    <property type="nucleotide sequence ID" value="NZ_JAAGWZ010000003.1"/>
</dbReference>